<feature type="region of interest" description="Disordered" evidence="1">
    <location>
        <begin position="304"/>
        <end position="326"/>
    </location>
</feature>
<feature type="chain" id="PRO_5046534781" evidence="2">
    <location>
        <begin position="18"/>
        <end position="397"/>
    </location>
</feature>
<evidence type="ECO:0000256" key="2">
    <source>
        <dbReference type="SAM" id="SignalP"/>
    </source>
</evidence>
<evidence type="ECO:0000313" key="3">
    <source>
        <dbReference type="EMBL" id="CAK0902852.1"/>
    </source>
</evidence>
<dbReference type="Proteomes" id="UP001189429">
    <property type="component" value="Unassembled WGS sequence"/>
</dbReference>
<name>A0ABN9XTX7_9DINO</name>
<dbReference type="SUPFAM" id="SSF51905">
    <property type="entry name" value="FAD/NAD(P)-binding domain"/>
    <property type="match status" value="1"/>
</dbReference>
<comment type="caution">
    <text evidence="3">The sequence shown here is derived from an EMBL/GenBank/DDBJ whole genome shotgun (WGS) entry which is preliminary data.</text>
</comment>
<keyword evidence="2" id="KW-0732">Signal</keyword>
<sequence length="397" mass="40972">MPGGCRGAAWRLRGARAALPAALALPCGRQRQRRSAARAEECESDSCGRHVYVVGGGLSGCLAAHLVRRQVPCGGEGGPLRITILERASYCSGRFGAGLRFSASASAAAGGGGLEGQAAAAAGLWCNLGSQVLSAVNPSGAHANAGEAGHGMRRGDLAGAWRLAIRLRDEGLLLGPVGQEQEIDGYPLACTDERMWYPDLWYHFVPSPLQGLHGVLRFLVRESGADVQLRRRVLGADLRELLAGRCADPGTGRAAAGKVVVVLAVPAPEALLILQESKNEDGSNINCRRSSRISWIGADHPFPGALRAPGAPSGGPSGDQRNPRRPPKACVYVVLVPLKTSLKTSTTSPRSGASSPASATMAAWRLPSGSTPVGWRPPPSATTASQAGAAPSASPSS</sequence>
<reference evidence="3" key="1">
    <citation type="submission" date="2023-10" db="EMBL/GenBank/DDBJ databases">
        <authorList>
            <person name="Chen Y."/>
            <person name="Shah S."/>
            <person name="Dougan E. K."/>
            <person name="Thang M."/>
            <person name="Chan C."/>
        </authorList>
    </citation>
    <scope>NUCLEOTIDE SEQUENCE [LARGE SCALE GENOMIC DNA]</scope>
</reference>
<evidence type="ECO:0000256" key="1">
    <source>
        <dbReference type="SAM" id="MobiDB-lite"/>
    </source>
</evidence>
<dbReference type="EMBL" id="CAUYUJ010021128">
    <property type="protein sequence ID" value="CAK0902852.1"/>
    <property type="molecule type" value="Genomic_DNA"/>
</dbReference>
<feature type="region of interest" description="Disordered" evidence="1">
    <location>
        <begin position="343"/>
        <end position="397"/>
    </location>
</feature>
<keyword evidence="4" id="KW-1185">Reference proteome</keyword>
<accession>A0ABN9XTX7</accession>
<proteinExistence type="predicted"/>
<evidence type="ECO:0000313" key="4">
    <source>
        <dbReference type="Proteomes" id="UP001189429"/>
    </source>
</evidence>
<organism evidence="3 4">
    <name type="scientific">Prorocentrum cordatum</name>
    <dbReference type="NCBI Taxonomy" id="2364126"/>
    <lineage>
        <taxon>Eukaryota</taxon>
        <taxon>Sar</taxon>
        <taxon>Alveolata</taxon>
        <taxon>Dinophyceae</taxon>
        <taxon>Prorocentrales</taxon>
        <taxon>Prorocentraceae</taxon>
        <taxon>Prorocentrum</taxon>
    </lineage>
</organism>
<dbReference type="InterPro" id="IPR036188">
    <property type="entry name" value="FAD/NAD-bd_sf"/>
</dbReference>
<protein>
    <submittedName>
        <fullName evidence="3">Uncharacterized protein</fullName>
    </submittedName>
</protein>
<feature type="compositionally biased region" description="Low complexity" evidence="1">
    <location>
        <begin position="381"/>
        <end position="397"/>
    </location>
</feature>
<feature type="signal peptide" evidence="2">
    <location>
        <begin position="1"/>
        <end position="17"/>
    </location>
</feature>
<feature type="compositionally biased region" description="Low complexity" evidence="1">
    <location>
        <begin position="343"/>
        <end position="360"/>
    </location>
</feature>
<gene>
    <name evidence="3" type="ORF">PCOR1329_LOCUS79335</name>
</gene>